<dbReference type="Proteomes" id="UP000028868">
    <property type="component" value="Unassembled WGS sequence"/>
</dbReference>
<proteinExistence type="predicted"/>
<organism evidence="2 3">
    <name type="scientific">Halobacillus karajensis</name>
    <dbReference type="NCBI Taxonomy" id="195088"/>
    <lineage>
        <taxon>Bacteria</taxon>
        <taxon>Bacillati</taxon>
        <taxon>Bacillota</taxon>
        <taxon>Bacilli</taxon>
        <taxon>Bacillales</taxon>
        <taxon>Bacillaceae</taxon>
        <taxon>Halobacillus</taxon>
    </lineage>
</organism>
<dbReference type="AlphaFoldDB" id="A0A059NUX9"/>
<protein>
    <submittedName>
        <fullName evidence="2">NAD(+)--arginine ADP-ribosyltransferase EFV</fullName>
    </submittedName>
</protein>
<dbReference type="RefSeq" id="WP_035505949.1">
    <property type="nucleotide sequence ID" value="NZ_CCDI010000001.1"/>
</dbReference>
<evidence type="ECO:0000313" key="3">
    <source>
        <dbReference type="Proteomes" id="UP000028868"/>
    </source>
</evidence>
<keyword evidence="3" id="KW-1185">Reference proteome</keyword>
<dbReference type="Pfam" id="PF04233">
    <property type="entry name" value="Phage_Mu_F"/>
    <property type="match status" value="1"/>
</dbReference>
<sequence>MNQEQIEEYLDKMLKESEDELQAVFAGRMKALFDHLGEIFRKYKLGEEASRTDVYKTKRFQNEMELIKKNLHEDYKEIYKIINDLMKSQYVDNYLRSNYVYEMTLQTQIFSTVPTTQAVVEAITNPIDKLKLNALMNEHRNYIVNRIRIELAQGIQAGESYSQIAERLEKAVKFSRSKAMRVARTESGRTQTLGRLKSIEDAEQYSDRMKRFWMAELDARTRQAHRKLDGQLADENNNFRWRGRTAKGPSLWGIASMDINCRCDVGLKVAGKMPDTRRVKDYDDADYQRRLAERTEEIMANEGKTEKQAERKAKRQVFPPSKIIKWQTYEQWYKDLKDRA</sequence>
<comment type="caution">
    <text evidence="2">The sequence shown here is derived from an EMBL/GenBank/DDBJ whole genome shotgun (WGS) entry which is preliminary data.</text>
</comment>
<gene>
    <name evidence="2" type="ORF">BN983_00792</name>
</gene>
<dbReference type="EMBL" id="CCDI010000001">
    <property type="protein sequence ID" value="CDQ22579.1"/>
    <property type="molecule type" value="Genomic_DNA"/>
</dbReference>
<reference evidence="3" key="1">
    <citation type="submission" date="2014-03" db="EMBL/GenBank/DDBJ databases">
        <authorList>
            <person name="Urmite Genomes U."/>
        </authorList>
    </citation>
    <scope>NUCLEOTIDE SEQUENCE [LARGE SCALE GENOMIC DNA]</scope>
    <source>
        <strain evidence="3">HD-03</strain>
    </source>
</reference>
<dbReference type="NCBIfam" id="TIGR01641">
    <property type="entry name" value="phageSPP1_gp7"/>
    <property type="match status" value="1"/>
</dbReference>
<reference evidence="2 3" key="2">
    <citation type="submission" date="2014-05" db="EMBL/GenBank/DDBJ databases">
        <title>Draft genome sequence of Halobacillus karajensis HK-03.</title>
        <authorList>
            <person name="Khelaifia S."/>
            <person name="Croce O."/>
            <person name="Lagier J.C."/>
            <person name="Raoult D."/>
        </authorList>
    </citation>
    <scope>NUCLEOTIDE SEQUENCE [LARGE SCALE GENOMIC DNA]</scope>
    <source>
        <strain evidence="2 3">HD-03</strain>
    </source>
</reference>
<name>A0A059NUX9_9BACI</name>
<accession>A0A059NUX9</accession>
<dbReference type="InterPro" id="IPR006528">
    <property type="entry name" value="Phage_head_morphogenesis_dom"/>
</dbReference>
<feature type="domain" description="Phage head morphogenesis" evidence="1">
    <location>
        <begin position="146"/>
        <end position="265"/>
    </location>
</feature>
<evidence type="ECO:0000313" key="2">
    <source>
        <dbReference type="EMBL" id="CDQ22579.1"/>
    </source>
</evidence>
<evidence type="ECO:0000259" key="1">
    <source>
        <dbReference type="Pfam" id="PF04233"/>
    </source>
</evidence>